<protein>
    <submittedName>
        <fullName evidence="4">FecR domain-containing protein</fullName>
    </submittedName>
</protein>
<dbReference type="Gene3D" id="2.60.120.1440">
    <property type="match status" value="1"/>
</dbReference>
<dbReference type="RefSeq" id="WP_202104011.1">
    <property type="nucleotide sequence ID" value="NZ_JAERTY010000009.1"/>
</dbReference>
<accession>A0ABS1R6I6</accession>
<dbReference type="InterPro" id="IPR032508">
    <property type="entry name" value="FecR_C"/>
</dbReference>
<dbReference type="PANTHER" id="PTHR30273">
    <property type="entry name" value="PERIPLASMIC SIGNAL SENSOR AND SIGMA FACTOR ACTIVATOR FECR-RELATED"/>
    <property type="match status" value="1"/>
</dbReference>
<proteinExistence type="predicted"/>
<keyword evidence="1" id="KW-0472">Membrane</keyword>
<gene>
    <name evidence="4" type="ORF">JKG61_16265</name>
</gene>
<evidence type="ECO:0000313" key="5">
    <source>
        <dbReference type="Proteomes" id="UP000625283"/>
    </source>
</evidence>
<dbReference type="InterPro" id="IPR006860">
    <property type="entry name" value="FecR"/>
</dbReference>
<sequence length="393" mass="43954">MDKNRLQLLFDKYLNGTLTEAEERELDVMMEGMEETEFSDLVDRSLELNGNSAFQQDILFECIISRTEDLEPVVRIPLYRRWKQLRQVAAVILLVGLVGIVGYQLWNDGEEKGLAESTVLQLSTDIELPKDDALITLADGKRLSLADVGQDTLHYKGLALLRRGDGTIIMQQSQNSDFFQANEKHRFVAPKGVTLRLMLPDASVVNLNSDSQVEISSLFGKKQREVTLSGEAFFEVAHDKALPFVVHAKNAAVTVLGTQFNMSAYKADKGVATTLVSGSVQVDAAQRQVRIKPGQQAMVSHSAVIELNERVDMGQVLAWKEGYFRFKEESIKNIMTDLAKWYPIAGVEFKAGSTDLFTGSFKRSKKLSEVLANIEQVSDLRFDIQEGRVVVMK</sequence>
<evidence type="ECO:0000256" key="1">
    <source>
        <dbReference type="SAM" id="Phobius"/>
    </source>
</evidence>
<dbReference type="Gene3D" id="3.55.50.30">
    <property type="match status" value="1"/>
</dbReference>
<organism evidence="4 5">
    <name type="scientific">Sphingobacterium faecale</name>
    <dbReference type="NCBI Taxonomy" id="2803775"/>
    <lineage>
        <taxon>Bacteria</taxon>
        <taxon>Pseudomonadati</taxon>
        <taxon>Bacteroidota</taxon>
        <taxon>Sphingobacteriia</taxon>
        <taxon>Sphingobacteriales</taxon>
        <taxon>Sphingobacteriaceae</taxon>
        <taxon>Sphingobacterium</taxon>
    </lineage>
</organism>
<comment type="caution">
    <text evidence="4">The sequence shown here is derived from an EMBL/GenBank/DDBJ whole genome shotgun (WGS) entry which is preliminary data.</text>
</comment>
<evidence type="ECO:0000259" key="2">
    <source>
        <dbReference type="Pfam" id="PF04773"/>
    </source>
</evidence>
<evidence type="ECO:0000313" key="4">
    <source>
        <dbReference type="EMBL" id="MBL1410311.1"/>
    </source>
</evidence>
<dbReference type="InterPro" id="IPR012373">
    <property type="entry name" value="Ferrdict_sens_TM"/>
</dbReference>
<keyword evidence="1" id="KW-1133">Transmembrane helix</keyword>
<dbReference type="Pfam" id="PF04773">
    <property type="entry name" value="FecR"/>
    <property type="match status" value="1"/>
</dbReference>
<keyword evidence="1" id="KW-0812">Transmembrane</keyword>
<dbReference type="Pfam" id="PF16344">
    <property type="entry name" value="FecR_C"/>
    <property type="match status" value="1"/>
</dbReference>
<feature type="domain" description="FecR protein" evidence="2">
    <location>
        <begin position="190"/>
        <end position="281"/>
    </location>
</feature>
<reference evidence="4 5" key="1">
    <citation type="submission" date="2021-01" db="EMBL/GenBank/DDBJ databases">
        <title>C459-1 draft genome sequence.</title>
        <authorList>
            <person name="Zhang X.-F."/>
        </authorList>
    </citation>
    <scope>NUCLEOTIDE SEQUENCE [LARGE SCALE GENOMIC DNA]</scope>
    <source>
        <strain evidence="5">C459-1</strain>
    </source>
</reference>
<keyword evidence="5" id="KW-1185">Reference proteome</keyword>
<feature type="transmembrane region" description="Helical" evidence="1">
    <location>
        <begin position="88"/>
        <end position="106"/>
    </location>
</feature>
<name>A0ABS1R6I6_9SPHI</name>
<dbReference type="EMBL" id="JAERTY010000009">
    <property type="protein sequence ID" value="MBL1410311.1"/>
    <property type="molecule type" value="Genomic_DNA"/>
</dbReference>
<dbReference type="PANTHER" id="PTHR30273:SF2">
    <property type="entry name" value="PROTEIN FECR"/>
    <property type="match status" value="1"/>
</dbReference>
<feature type="domain" description="Protein FecR C-terminal" evidence="3">
    <location>
        <begin position="323"/>
        <end position="391"/>
    </location>
</feature>
<dbReference type="Proteomes" id="UP000625283">
    <property type="component" value="Unassembled WGS sequence"/>
</dbReference>
<evidence type="ECO:0000259" key="3">
    <source>
        <dbReference type="Pfam" id="PF16344"/>
    </source>
</evidence>